<reference evidence="1" key="1">
    <citation type="journal article" date="2019" name="Science">
        <title>Mutation of a bHLH transcription factor allowed almond domestication.</title>
        <authorList>
            <person name="Sanchez-Perez R."/>
            <person name="Pavan S."/>
            <person name="Mazzeo R."/>
            <person name="Moldovan C."/>
            <person name="Aiese Cigliano R."/>
            <person name="Del Cueto J."/>
            <person name="Ricciardi F."/>
            <person name="Lotti C."/>
            <person name="Ricciardi L."/>
            <person name="Dicenta F."/>
            <person name="Lopez-Marques R.L."/>
            <person name="Lindberg Moller B."/>
        </authorList>
    </citation>
    <scope>NUCLEOTIDE SEQUENCE</scope>
</reference>
<gene>
    <name evidence="1" type="ORF">Prudu_009055</name>
</gene>
<sequence>MVGYVIPQRGLRQGDPISPYLFLLCVEALSSLILQAKRCNLLHGVNLCRGAPSVNHLFLVDDSFLFLRVN</sequence>
<accession>A0A4Y1R5Q9</accession>
<name>A0A4Y1R5Q9_PRUDU</name>
<dbReference type="AlphaFoldDB" id="A0A4Y1R5Q9"/>
<protein>
    <submittedName>
        <fullName evidence="1">Transposable element protein</fullName>
    </submittedName>
</protein>
<evidence type="ECO:0000313" key="1">
    <source>
        <dbReference type="EMBL" id="BBG99384.1"/>
    </source>
</evidence>
<proteinExistence type="predicted"/>
<dbReference type="EMBL" id="AP019299">
    <property type="protein sequence ID" value="BBG99384.1"/>
    <property type="molecule type" value="Genomic_DNA"/>
</dbReference>
<organism evidence="1">
    <name type="scientific">Prunus dulcis</name>
    <name type="common">Almond</name>
    <name type="synonym">Amygdalus dulcis</name>
    <dbReference type="NCBI Taxonomy" id="3755"/>
    <lineage>
        <taxon>Eukaryota</taxon>
        <taxon>Viridiplantae</taxon>
        <taxon>Streptophyta</taxon>
        <taxon>Embryophyta</taxon>
        <taxon>Tracheophyta</taxon>
        <taxon>Spermatophyta</taxon>
        <taxon>Magnoliopsida</taxon>
        <taxon>eudicotyledons</taxon>
        <taxon>Gunneridae</taxon>
        <taxon>Pentapetalae</taxon>
        <taxon>rosids</taxon>
        <taxon>fabids</taxon>
        <taxon>Rosales</taxon>
        <taxon>Rosaceae</taxon>
        <taxon>Amygdaloideae</taxon>
        <taxon>Amygdaleae</taxon>
        <taxon>Prunus</taxon>
    </lineage>
</organism>